<comment type="caution">
    <text evidence="5">The sequence shown here is derived from an EMBL/GenBank/DDBJ whole genome shotgun (WGS) entry which is preliminary data.</text>
</comment>
<keyword evidence="3" id="KW-0802">TPR repeat</keyword>
<dbReference type="Gene3D" id="3.40.50.300">
    <property type="entry name" value="P-loop containing nucleotide triphosphate hydrolases"/>
    <property type="match status" value="1"/>
</dbReference>
<dbReference type="GO" id="GO:0005737">
    <property type="term" value="C:cytoplasm"/>
    <property type="evidence" value="ECO:0007669"/>
    <property type="project" value="TreeGrafter"/>
</dbReference>
<dbReference type="Gene3D" id="1.10.10.10">
    <property type="entry name" value="Winged helix-like DNA-binding domain superfamily/Winged helix DNA-binding domain"/>
    <property type="match status" value="1"/>
</dbReference>
<evidence type="ECO:0000256" key="3">
    <source>
        <dbReference type="PROSITE-ProRule" id="PRU00339"/>
    </source>
</evidence>
<dbReference type="InterPro" id="IPR036388">
    <property type="entry name" value="WH-like_DNA-bd_sf"/>
</dbReference>
<reference evidence="5 6" key="1">
    <citation type="submission" date="2019-10" db="EMBL/GenBank/DDBJ databases">
        <title>Alkaliphilus serpentinus sp. nov. and Alkaliphilus pronyensis sp. nov., two novel anaerobic alkaliphilic species isolated from the serpentinized-hosted hydrothermal field of the Prony Bay (New Caledonia).</title>
        <authorList>
            <person name="Postec A."/>
        </authorList>
    </citation>
    <scope>NUCLEOTIDE SEQUENCE [LARGE SCALE GENOMIC DNA]</scope>
    <source>
        <strain evidence="5 6">LacV</strain>
    </source>
</reference>
<dbReference type="InterPro" id="IPR019734">
    <property type="entry name" value="TPR_rpt"/>
</dbReference>
<evidence type="ECO:0000259" key="4">
    <source>
        <dbReference type="SMART" id="SM01043"/>
    </source>
</evidence>
<feature type="repeat" description="TPR" evidence="3">
    <location>
        <begin position="834"/>
        <end position="867"/>
    </location>
</feature>
<dbReference type="PROSITE" id="PS50005">
    <property type="entry name" value="TPR"/>
    <property type="match status" value="1"/>
</dbReference>
<proteinExistence type="predicted"/>
<dbReference type="PANTHER" id="PTHR16305">
    <property type="entry name" value="TESTICULAR SOLUBLE ADENYLYL CYCLASE"/>
    <property type="match status" value="1"/>
</dbReference>
<dbReference type="GO" id="GO:0005524">
    <property type="term" value="F:ATP binding"/>
    <property type="evidence" value="ECO:0007669"/>
    <property type="project" value="UniProtKB-KW"/>
</dbReference>
<dbReference type="GO" id="GO:0003677">
    <property type="term" value="F:DNA binding"/>
    <property type="evidence" value="ECO:0007669"/>
    <property type="project" value="InterPro"/>
</dbReference>
<keyword evidence="1" id="KW-0547">Nucleotide-binding</keyword>
<dbReference type="SMART" id="SM00028">
    <property type="entry name" value="TPR"/>
    <property type="match status" value="5"/>
</dbReference>
<dbReference type="Pfam" id="PF13191">
    <property type="entry name" value="AAA_16"/>
    <property type="match status" value="1"/>
</dbReference>
<dbReference type="Pfam" id="PF03704">
    <property type="entry name" value="BTAD"/>
    <property type="match status" value="1"/>
</dbReference>
<dbReference type="InterPro" id="IPR041664">
    <property type="entry name" value="AAA_16"/>
</dbReference>
<dbReference type="OrthoDB" id="190810at2"/>
<dbReference type="PANTHER" id="PTHR16305:SF28">
    <property type="entry name" value="GUANYLATE CYCLASE DOMAIN-CONTAINING PROTEIN"/>
    <property type="match status" value="1"/>
</dbReference>
<name>A0A6I0F1U9_9FIRM</name>
<dbReference type="GO" id="GO:0004016">
    <property type="term" value="F:adenylate cyclase activity"/>
    <property type="evidence" value="ECO:0007669"/>
    <property type="project" value="TreeGrafter"/>
</dbReference>
<dbReference type="SUPFAM" id="SSF52540">
    <property type="entry name" value="P-loop containing nucleoside triphosphate hydrolases"/>
    <property type="match status" value="1"/>
</dbReference>
<dbReference type="Gene3D" id="1.25.40.10">
    <property type="entry name" value="Tetratricopeptide repeat domain"/>
    <property type="match status" value="2"/>
</dbReference>
<dbReference type="SMART" id="SM01043">
    <property type="entry name" value="BTAD"/>
    <property type="match status" value="1"/>
</dbReference>
<dbReference type="InterPro" id="IPR027417">
    <property type="entry name" value="P-loop_NTPase"/>
</dbReference>
<feature type="domain" description="Bacterial transcriptional activator" evidence="4">
    <location>
        <begin position="97"/>
        <end position="228"/>
    </location>
</feature>
<evidence type="ECO:0000313" key="5">
    <source>
        <dbReference type="EMBL" id="KAB3536328.1"/>
    </source>
</evidence>
<protein>
    <submittedName>
        <fullName evidence="5">AAA family ATPase</fullName>
    </submittedName>
</protein>
<dbReference type="InterPro" id="IPR016032">
    <property type="entry name" value="Sig_transdc_resp-reg_C-effctor"/>
</dbReference>
<dbReference type="EMBL" id="WBZC01000012">
    <property type="protein sequence ID" value="KAB3536328.1"/>
    <property type="molecule type" value="Genomic_DNA"/>
</dbReference>
<evidence type="ECO:0000256" key="1">
    <source>
        <dbReference type="ARBA" id="ARBA00022741"/>
    </source>
</evidence>
<organism evidence="5 6">
    <name type="scientific">Alkaliphilus pronyensis</name>
    <dbReference type="NCBI Taxonomy" id="1482732"/>
    <lineage>
        <taxon>Bacteria</taxon>
        <taxon>Bacillati</taxon>
        <taxon>Bacillota</taxon>
        <taxon>Clostridia</taxon>
        <taxon>Peptostreptococcales</taxon>
        <taxon>Natronincolaceae</taxon>
        <taxon>Alkaliphilus</taxon>
    </lineage>
</organism>
<dbReference type="SUPFAM" id="SSF46894">
    <property type="entry name" value="C-terminal effector domain of the bipartite response regulators"/>
    <property type="match status" value="1"/>
</dbReference>
<dbReference type="SUPFAM" id="SSF48452">
    <property type="entry name" value="TPR-like"/>
    <property type="match status" value="2"/>
</dbReference>
<dbReference type="Proteomes" id="UP000432715">
    <property type="component" value="Unassembled WGS sequence"/>
</dbReference>
<sequence length="1016" mass="119469">MKQIQVQLFNTPTVVKDNTKILFPYRKAEALFYYLICKKEATRDELVNLLWGESSEEVAKKNLRNAMYQIRKAFKIDIIISPQKSKVMINPDVPLNIDIDTFLKQEKDAVEVYTGEFLQGFYIKDGEGFENWMIATRETYRDMYISLLYKHLENKHKPALNEIEYYAKLLINVDPYNERAYQILIKQYLQEGIYNKGIDIYNRLVKTLNKDLGIEPEIETQNLFDELLKARSLKETKENHVAGDFFYGRELELSKLIENHRQFILTDKGKSIIISGEAGIGKTILKDRFFDMVSKNESYILTSNCYQAEEDYYFKPWNSIFMGVAAIVKEEAIEIPNKWRNIIAHLFPIFTSDTSTINGDAIEMLDSMRFKLVEDAVLGMFQRITSKKKIIISFDDIQWMDHMSLSLIRHLLLQDKNKRLMVVATCRNEFEARIDDFIAQLSNYNLIDTISLNRFTENQVQEFIDSAMPNQLSQELVKQIYNETEGNTFFLVEYLNALKENRNINEMSVKMQDVIKSRFINISPDGKKLLDIISVFFDNVSLELLAKVFRKKEIEVLETIEELQNRYVIKETIVQQEISYQFTHQKLRDFIYQKQSQAKKKLLHNLIGEITEENLKMSKRDASIYSKLIYHFTNSGNTLKALKYRILNTNIYLDFSHELFPIINDSFSIKETSLYMSSQQALEAINEIEALLKEASSFNESQEYIRLEIAFLHMKGRYLIREGHYEEGLSYIMRMIDRARENEDHELLLKGYRQIIYYSIQTHNIKLMEEYIEMALALAEAYNNRLEKAILLRLKGLNKIMSIDYEAAEETLQKAIHLFNDISKYDDKYAINIAAIYDYLGEIRRYNMEFSNALKYYDKAMEMCKNIKLSRGLTIFNTNAGQAAFDMGDYERAKHYFINGLKLYNEFDVPWGRAIAEGYMALLSIREGKYKKAIDNLKRADSYSQQLKSPYEIGLVYRVKAEIKINMGTNKKLEKAFKTYLTSNHREYCDSGIYYLNQVNECYEIDILKVLRRREY</sequence>
<evidence type="ECO:0000313" key="6">
    <source>
        <dbReference type="Proteomes" id="UP000432715"/>
    </source>
</evidence>
<dbReference type="InterPro" id="IPR005158">
    <property type="entry name" value="BTAD"/>
</dbReference>
<accession>A0A6I0F1U9</accession>
<dbReference type="RefSeq" id="WP_151860385.1">
    <property type="nucleotide sequence ID" value="NZ_WBZC01000012.1"/>
</dbReference>
<keyword evidence="6" id="KW-1185">Reference proteome</keyword>
<keyword evidence="2" id="KW-0067">ATP-binding</keyword>
<dbReference type="AlphaFoldDB" id="A0A6I0F1U9"/>
<dbReference type="InterPro" id="IPR011990">
    <property type="entry name" value="TPR-like_helical_dom_sf"/>
</dbReference>
<evidence type="ECO:0000256" key="2">
    <source>
        <dbReference type="ARBA" id="ARBA00022840"/>
    </source>
</evidence>
<gene>
    <name evidence="5" type="ORF">F8154_04435</name>
</gene>
<dbReference type="GO" id="GO:0006355">
    <property type="term" value="P:regulation of DNA-templated transcription"/>
    <property type="evidence" value="ECO:0007669"/>
    <property type="project" value="InterPro"/>
</dbReference>